<feature type="repeat" description="ANK" evidence="2">
    <location>
        <begin position="987"/>
        <end position="1019"/>
    </location>
</feature>
<name>A0AAD6I2K8_PENCN</name>
<keyword evidence="1" id="KW-0677">Repeat</keyword>
<dbReference type="PRINTS" id="PR01415">
    <property type="entry name" value="ANKYRIN"/>
</dbReference>
<dbReference type="InterPro" id="IPR056884">
    <property type="entry name" value="NPHP3-like_N"/>
</dbReference>
<dbReference type="Pfam" id="PF22939">
    <property type="entry name" value="WHD_GPIID"/>
    <property type="match status" value="1"/>
</dbReference>
<dbReference type="Gene3D" id="3.40.50.1580">
    <property type="entry name" value="Nucleoside phosphorylase domain"/>
    <property type="match status" value="1"/>
</dbReference>
<evidence type="ECO:0000259" key="4">
    <source>
        <dbReference type="Pfam" id="PF01048"/>
    </source>
</evidence>
<evidence type="ECO:0008006" key="9">
    <source>
        <dbReference type="Google" id="ProtNLM"/>
    </source>
</evidence>
<dbReference type="Gene3D" id="3.40.50.300">
    <property type="entry name" value="P-loop containing nucleotide triphosphate hydrolases"/>
    <property type="match status" value="1"/>
</dbReference>
<dbReference type="InterPro" id="IPR053137">
    <property type="entry name" value="NLR-like"/>
</dbReference>
<dbReference type="Pfam" id="PF12796">
    <property type="entry name" value="Ank_2"/>
    <property type="match status" value="3"/>
</dbReference>
<dbReference type="InterPro" id="IPR036770">
    <property type="entry name" value="Ankyrin_rpt-contain_sf"/>
</dbReference>
<dbReference type="EMBL" id="JAQJZL010000015">
    <property type="protein sequence ID" value="KAJ6027322.1"/>
    <property type="molecule type" value="Genomic_DNA"/>
</dbReference>
<dbReference type="InterPro" id="IPR002110">
    <property type="entry name" value="Ankyrin_rpt"/>
</dbReference>
<reference evidence="7" key="2">
    <citation type="submission" date="2023-01" db="EMBL/GenBank/DDBJ databases">
        <authorList>
            <person name="Petersen C."/>
        </authorList>
    </citation>
    <scope>NUCLEOTIDE SEQUENCE</scope>
    <source>
        <strain evidence="7">IBT 15450</strain>
    </source>
</reference>
<reference evidence="7" key="1">
    <citation type="journal article" date="2023" name="IMA Fungus">
        <title>Comparative genomic study of the Penicillium genus elucidates a diverse pangenome and 15 lateral gene transfer events.</title>
        <authorList>
            <person name="Petersen C."/>
            <person name="Sorensen T."/>
            <person name="Nielsen M.R."/>
            <person name="Sondergaard T.E."/>
            <person name="Sorensen J.L."/>
            <person name="Fitzpatrick D.A."/>
            <person name="Frisvad J.C."/>
            <person name="Nielsen K.L."/>
        </authorList>
    </citation>
    <scope>NUCLEOTIDE SEQUENCE</scope>
    <source>
        <strain evidence="7">IBT 15450</strain>
    </source>
</reference>
<dbReference type="InterPro" id="IPR054471">
    <property type="entry name" value="GPIID_WHD"/>
</dbReference>
<feature type="repeat" description="ANK" evidence="2">
    <location>
        <begin position="1051"/>
        <end position="1083"/>
    </location>
</feature>
<dbReference type="Gene3D" id="1.25.40.20">
    <property type="entry name" value="Ankyrin repeat-containing domain"/>
    <property type="match status" value="2"/>
</dbReference>
<dbReference type="PANTHER" id="PTHR46082:SF11">
    <property type="entry name" value="AAA+ ATPASE DOMAIN-CONTAINING PROTEIN-RELATED"/>
    <property type="match status" value="1"/>
</dbReference>
<evidence type="ECO:0000313" key="8">
    <source>
        <dbReference type="Proteomes" id="UP001219568"/>
    </source>
</evidence>
<dbReference type="PROSITE" id="PS50297">
    <property type="entry name" value="ANK_REP_REGION"/>
    <property type="match status" value="7"/>
</dbReference>
<evidence type="ECO:0000256" key="3">
    <source>
        <dbReference type="SAM" id="MobiDB-lite"/>
    </source>
</evidence>
<dbReference type="PANTHER" id="PTHR46082">
    <property type="entry name" value="ATP/GTP-BINDING PROTEIN-RELATED"/>
    <property type="match status" value="1"/>
</dbReference>
<dbReference type="PROSITE" id="PS50088">
    <property type="entry name" value="ANK_REPEAT"/>
    <property type="match status" value="8"/>
</dbReference>
<dbReference type="InterPro" id="IPR027417">
    <property type="entry name" value="P-loop_NTPase"/>
</dbReference>
<dbReference type="SUPFAM" id="SSF53167">
    <property type="entry name" value="Purine and uridine phosphorylases"/>
    <property type="match status" value="1"/>
</dbReference>
<dbReference type="SMART" id="SM00248">
    <property type="entry name" value="ANK"/>
    <property type="match status" value="8"/>
</dbReference>
<dbReference type="AlphaFoldDB" id="A0AAD6I2K8"/>
<dbReference type="SUPFAM" id="SSF48403">
    <property type="entry name" value="Ankyrin repeat"/>
    <property type="match status" value="1"/>
</dbReference>
<accession>A0AAD6I2K8</accession>
<feature type="repeat" description="ANK" evidence="2">
    <location>
        <begin position="954"/>
        <end position="986"/>
    </location>
</feature>
<feature type="region of interest" description="Disordered" evidence="3">
    <location>
        <begin position="1"/>
        <end position="26"/>
    </location>
</feature>
<feature type="domain" description="Nucleoside phosphorylase" evidence="4">
    <location>
        <begin position="273"/>
        <end position="363"/>
    </location>
</feature>
<evidence type="ECO:0000256" key="2">
    <source>
        <dbReference type="PROSITE-ProRule" id="PRU00023"/>
    </source>
</evidence>
<evidence type="ECO:0000259" key="6">
    <source>
        <dbReference type="Pfam" id="PF24883"/>
    </source>
</evidence>
<protein>
    <recommendedName>
        <fullName evidence="9">Nucleoside phosphorylase domain-containing protein</fullName>
    </recommendedName>
</protein>
<feature type="domain" description="Nephrocystin 3-like N-terminal" evidence="6">
    <location>
        <begin position="433"/>
        <end position="598"/>
    </location>
</feature>
<dbReference type="Pfam" id="PF24883">
    <property type="entry name" value="NPHP3_N"/>
    <property type="match status" value="1"/>
</dbReference>
<organism evidence="7 8">
    <name type="scientific">Penicillium canescens</name>
    <dbReference type="NCBI Taxonomy" id="5083"/>
    <lineage>
        <taxon>Eukaryota</taxon>
        <taxon>Fungi</taxon>
        <taxon>Dikarya</taxon>
        <taxon>Ascomycota</taxon>
        <taxon>Pezizomycotina</taxon>
        <taxon>Eurotiomycetes</taxon>
        <taxon>Eurotiomycetidae</taxon>
        <taxon>Eurotiales</taxon>
        <taxon>Aspergillaceae</taxon>
        <taxon>Penicillium</taxon>
    </lineage>
</organism>
<feature type="repeat" description="ANK" evidence="2">
    <location>
        <begin position="920"/>
        <end position="952"/>
    </location>
</feature>
<proteinExistence type="predicted"/>
<feature type="domain" description="GPI inositol-deacylase winged helix" evidence="5">
    <location>
        <begin position="709"/>
        <end position="785"/>
    </location>
</feature>
<feature type="repeat" description="ANK" evidence="2">
    <location>
        <begin position="1085"/>
        <end position="1117"/>
    </location>
</feature>
<feature type="repeat" description="ANK" evidence="2">
    <location>
        <begin position="1019"/>
        <end position="1051"/>
    </location>
</feature>
<feature type="repeat" description="ANK" evidence="2">
    <location>
        <begin position="887"/>
        <end position="919"/>
    </location>
</feature>
<keyword evidence="2" id="KW-0040">ANK repeat</keyword>
<dbReference type="InterPro" id="IPR000845">
    <property type="entry name" value="Nucleoside_phosphorylase_d"/>
</dbReference>
<dbReference type="GO" id="GO:0009116">
    <property type="term" value="P:nucleoside metabolic process"/>
    <property type="evidence" value="ECO:0007669"/>
    <property type="project" value="InterPro"/>
</dbReference>
<dbReference type="InterPro" id="IPR035994">
    <property type="entry name" value="Nucleoside_phosphorylase_sf"/>
</dbReference>
<dbReference type="Proteomes" id="UP001219568">
    <property type="component" value="Unassembled WGS sequence"/>
</dbReference>
<evidence type="ECO:0000256" key="1">
    <source>
        <dbReference type="ARBA" id="ARBA00022737"/>
    </source>
</evidence>
<gene>
    <name evidence="7" type="ORF">N7460_012139</name>
</gene>
<evidence type="ECO:0000313" key="7">
    <source>
        <dbReference type="EMBL" id="KAJ6027322.1"/>
    </source>
</evidence>
<comment type="caution">
    <text evidence="7">The sequence shown here is derived from an EMBL/GenBank/DDBJ whole genome shotgun (WGS) entry which is preliminary data.</text>
</comment>
<dbReference type="GO" id="GO:0003824">
    <property type="term" value="F:catalytic activity"/>
    <property type="evidence" value="ECO:0007669"/>
    <property type="project" value="InterPro"/>
</dbReference>
<feature type="repeat" description="ANK" evidence="2">
    <location>
        <begin position="1118"/>
        <end position="1149"/>
    </location>
</feature>
<sequence length="1149" mass="126902">MPERNTGIGDGKEAASRKISNGTEDPTCRSTELTCHDYTVGWICALPKEQTAATAMLDQIHPDIPKPPNDPNTYTLGCIGRHNIVITCLPKGKIGNNSAATSATQMARTFPSIKVGLMVGIGGGIPPRVRLGDVVISVPVAEFPGVVQWDMGKMEVDSFKRIGALNNPPTALLTALTKLETKHEMHGSRIRQYLDDLGSKYPSLLSKYTWSDSLQDPLSTPTVSYLARSGWQAVLFSLWSLVLALCRYLSGSGSLAVDSRAEPAVPTVDHDVHNTRRRSVDVRVHYGLIASGNKVIKNAVDRDRLNESLGGNVLCVEMEAAGLMNNFPCIVIRGICDYADAQKNKDWQEYAAAIAAACAKELLEHVQPNDVDGERPLKDILGDVNATVQRTDANVKTIRSKLDRKEELEILDWLTEIDYGPQHSDILKRRQPGTGQWFLDSVEYQNWRSSNQQTLFGLGIPGAGKTILAAIVIDDLTTRFGHDSSIGIAYIYLNFRQKQQQRREDLVSSLVKQLSQDWPSLPDSVENLYDKHTRKKTRPSFDELCKALLSVAAFYSKTFIIVDALDECEVSDGCLSSLLSEIFALQSKAAVNILATSRPIPEIEERFNGCTLHHISASEEDIRSYLNNHMTRMPEFVLESPELQERVKAGIIDAVDGMFLLARLHLDSLIGMQSPKAIEIALRKLPKGSNAYDYAYDEAMERIKGQAPACQKTAEWTLKWITFARRQLSVPELQHALAVEVGETEFDACNISRKAYILSICAGLVTVDEESNIIRLVHYTTQEYFERTRHDLFENAEADLTKVCISYLSFRSFDSGPCQTWDGFLERLELNKFYKYCAKYWGHHARKAPSLCPEVTNFLNCEPKVDASSQVLLNYSFPNDTCFLKNTRMTGLHLASFFGIGEAIKTMSQQGVEINATDQVDRTPLSWAAENGHELVVKLLLDKDARLETKDDIYGRTPLLLAAENGHDLVVNLLLEKGADLETKDDNGQTPLSLAAENGHDLVVNLLLDKGADLETKDDGQTPLSLAAENGHDLVVNLLLDKGADLETKDHGQTPLSLAAENGHDLVVNLLLDKGADLETKDDIFGQTPLSLAAGNGHDLVVKLLFDKGACLATKDNYGQTPLSLAAQYGHDLVVNLLLDKGADPETKD</sequence>
<dbReference type="Pfam" id="PF01048">
    <property type="entry name" value="PNP_UDP_1"/>
    <property type="match status" value="1"/>
</dbReference>
<keyword evidence="8" id="KW-1185">Reference proteome</keyword>
<evidence type="ECO:0000259" key="5">
    <source>
        <dbReference type="Pfam" id="PF22939"/>
    </source>
</evidence>
<dbReference type="SUPFAM" id="SSF52540">
    <property type="entry name" value="P-loop containing nucleoside triphosphate hydrolases"/>
    <property type="match status" value="1"/>
</dbReference>